<feature type="compositionally biased region" description="Basic residues" evidence="13">
    <location>
        <begin position="16"/>
        <end position="30"/>
    </location>
</feature>
<keyword evidence="8" id="KW-0256">Endoplasmic reticulum</keyword>
<feature type="transmembrane region" description="Helical" evidence="14">
    <location>
        <begin position="154"/>
        <end position="176"/>
    </location>
</feature>
<dbReference type="GO" id="GO:1904423">
    <property type="term" value="C:dehydrodolichyl diphosphate synthase complex"/>
    <property type="evidence" value="ECO:0007669"/>
    <property type="project" value="InterPro"/>
</dbReference>
<keyword evidence="10 14" id="KW-1133">Transmembrane helix</keyword>
<evidence type="ECO:0000256" key="8">
    <source>
        <dbReference type="ARBA" id="ARBA00022824"/>
    </source>
</evidence>
<feature type="transmembrane region" description="Helical" evidence="14">
    <location>
        <begin position="122"/>
        <end position="148"/>
    </location>
</feature>
<accession>A0A642UJD3</accession>
<comment type="similarity">
    <text evidence="4">Belongs to the UPP synthase family.</text>
</comment>
<gene>
    <name evidence="15" type="ORF">TRICI_006261</name>
</gene>
<keyword evidence="11 14" id="KW-0472">Membrane</keyword>
<comment type="catalytic activity">
    <reaction evidence="12">
        <text>n isopentenyl diphosphate + (2E,6E)-farnesyl diphosphate = a di-trans,poly-cis-polyprenyl diphosphate + n diphosphate</text>
        <dbReference type="Rhea" id="RHEA:53008"/>
        <dbReference type="Rhea" id="RHEA-COMP:19494"/>
        <dbReference type="ChEBI" id="CHEBI:33019"/>
        <dbReference type="ChEBI" id="CHEBI:128769"/>
        <dbReference type="ChEBI" id="CHEBI:136960"/>
        <dbReference type="ChEBI" id="CHEBI:175763"/>
        <dbReference type="EC" id="2.5.1.87"/>
    </reaction>
</comment>
<dbReference type="SUPFAM" id="SSF64005">
    <property type="entry name" value="Undecaprenyl diphosphate synthase"/>
    <property type="match status" value="1"/>
</dbReference>
<keyword evidence="7 14" id="KW-0812">Transmembrane</keyword>
<dbReference type="GO" id="GO:0005789">
    <property type="term" value="C:endoplasmic reticulum membrane"/>
    <property type="evidence" value="ECO:0007669"/>
    <property type="project" value="UniProtKB-SubCell"/>
</dbReference>
<dbReference type="InterPro" id="IPR036424">
    <property type="entry name" value="UPP_synth-like_sf"/>
</dbReference>
<dbReference type="UniPathway" id="UPA00378"/>
<evidence type="ECO:0000256" key="3">
    <source>
        <dbReference type="ARBA" id="ARBA00004922"/>
    </source>
</evidence>
<evidence type="ECO:0000256" key="7">
    <source>
        <dbReference type="ARBA" id="ARBA00022692"/>
    </source>
</evidence>
<keyword evidence="9" id="KW-0460">Magnesium</keyword>
<feature type="region of interest" description="Disordered" evidence="13">
    <location>
        <begin position="1"/>
        <end position="30"/>
    </location>
</feature>
<organism evidence="15 16">
    <name type="scientific">Trichomonascus ciferrii</name>
    <dbReference type="NCBI Taxonomy" id="44093"/>
    <lineage>
        <taxon>Eukaryota</taxon>
        <taxon>Fungi</taxon>
        <taxon>Dikarya</taxon>
        <taxon>Ascomycota</taxon>
        <taxon>Saccharomycotina</taxon>
        <taxon>Dipodascomycetes</taxon>
        <taxon>Dipodascales</taxon>
        <taxon>Trichomonascaceae</taxon>
        <taxon>Trichomonascus</taxon>
        <taxon>Trichomonascus ciferrii complex</taxon>
    </lineage>
</organism>
<evidence type="ECO:0000256" key="9">
    <source>
        <dbReference type="ARBA" id="ARBA00022842"/>
    </source>
</evidence>
<proteinExistence type="inferred from homology"/>
<evidence type="ECO:0000256" key="14">
    <source>
        <dbReference type="SAM" id="Phobius"/>
    </source>
</evidence>
<feature type="transmembrane region" description="Helical" evidence="14">
    <location>
        <begin position="318"/>
        <end position="336"/>
    </location>
</feature>
<dbReference type="VEuPathDB" id="FungiDB:TRICI_006261"/>
<comment type="subcellular location">
    <subcellularLocation>
        <location evidence="2">Endoplasmic reticulum membrane</location>
    </subcellularLocation>
</comment>
<evidence type="ECO:0000313" key="15">
    <source>
        <dbReference type="EMBL" id="KAA8899996.1"/>
    </source>
</evidence>
<evidence type="ECO:0000256" key="10">
    <source>
        <dbReference type="ARBA" id="ARBA00022989"/>
    </source>
</evidence>
<dbReference type="GO" id="GO:0045547">
    <property type="term" value="F:ditrans,polycis-polyprenyl diphosphate synthase [(2E,6E)-farnesyl diphosphate specific] activity"/>
    <property type="evidence" value="ECO:0007669"/>
    <property type="project" value="UniProtKB-EC"/>
</dbReference>
<dbReference type="EMBL" id="SWFS01000512">
    <property type="protein sequence ID" value="KAA8899996.1"/>
    <property type="molecule type" value="Genomic_DNA"/>
</dbReference>
<comment type="cofactor">
    <cofactor evidence="1">
        <name>Mg(2+)</name>
        <dbReference type="ChEBI" id="CHEBI:18420"/>
    </cofactor>
</comment>
<keyword evidence="6" id="KW-0808">Transferase</keyword>
<evidence type="ECO:0000256" key="11">
    <source>
        <dbReference type="ARBA" id="ARBA00023136"/>
    </source>
</evidence>
<evidence type="ECO:0000256" key="13">
    <source>
        <dbReference type="SAM" id="MobiDB-lite"/>
    </source>
</evidence>
<evidence type="ECO:0000313" key="16">
    <source>
        <dbReference type="Proteomes" id="UP000761534"/>
    </source>
</evidence>
<dbReference type="InterPro" id="IPR038887">
    <property type="entry name" value="Nus1/NgBR"/>
</dbReference>
<evidence type="ECO:0000256" key="2">
    <source>
        <dbReference type="ARBA" id="ARBA00004586"/>
    </source>
</evidence>
<reference evidence="15" key="1">
    <citation type="journal article" date="2019" name="G3 (Bethesda)">
        <title>Genome Assemblies of Two Rare Opportunistic Yeast Pathogens: Diutina rugosa (syn. Candida rugosa) and Trichomonascus ciferrii (syn. Candida ciferrii).</title>
        <authorList>
            <person name="Mixao V."/>
            <person name="Saus E."/>
            <person name="Hansen A.P."/>
            <person name="Lass-Florl C."/>
            <person name="Gabaldon T."/>
        </authorList>
    </citation>
    <scope>NUCLEOTIDE SEQUENCE</scope>
    <source>
        <strain evidence="15">CBS 4856</strain>
    </source>
</reference>
<dbReference type="Proteomes" id="UP000761534">
    <property type="component" value="Unassembled WGS sequence"/>
</dbReference>
<evidence type="ECO:0000256" key="4">
    <source>
        <dbReference type="ARBA" id="ARBA00005432"/>
    </source>
</evidence>
<name>A0A642UJD3_9ASCO</name>
<comment type="caution">
    <text evidence="15">The sequence shown here is derived from an EMBL/GenBank/DDBJ whole genome shotgun (WGS) entry which is preliminary data.</text>
</comment>
<evidence type="ECO:0000256" key="6">
    <source>
        <dbReference type="ARBA" id="ARBA00022679"/>
    </source>
</evidence>
<evidence type="ECO:0000256" key="12">
    <source>
        <dbReference type="ARBA" id="ARBA00047353"/>
    </source>
</evidence>
<sequence length="624" mass="70450">MNENGEFRRSSTRQPFKGRRKKSPGGWGRQRRRERVDFNFYLQKAIVTGDENEYLREAAEGATIEDQQEVYNVLWRMYDSVATQGEGRDIVFDLITLIQNVVTSIMGVWEALVTSGQRTVDAFVNTVIFVYFTLIYTVQALFILNPFFARTVGYFQTSISTVIGYFGGNLGLVLGAFSNLQTFNQESLIKFVSGVGNFIPTSLLSALTTFQNQWNFTSDVTTENSQSLSSIFDLTLEYLSVVDPQLRVILPYALSMVAGYFQVDQDTTYNTLDGLHQAWNTIYAIPNQLYAMLGMPDTTTASLISLEYNYAIWFIDRLYQYLGFGLLGGVLNFIGLRMPDLTFPKTTIESSNDGNTDPGVDYTSTDITQAVRNLQYIPDHVAIVLQMKPYNPSENGAPALTFVRSSLVRRVQNRMSRKTKEEIERQTIERQMLIEEQRRVSYEEQERARVIRCAVDAIVWCLIAGIPCLTLYEQSGVLEREHRRINQHVINSLNAIDSNDLAWDRSLPIVLHSPHIHKVTSFDRSGLQQHMASIPPETSFNGLTVSLISQNENNAQSVVKVARQVSLQVQRGLVRVDELSDESLSSRVLKTMTGISTMPGLLILSESNDSTTGFPLYALKMTLV</sequence>
<evidence type="ECO:0000256" key="5">
    <source>
        <dbReference type="ARBA" id="ARBA00012596"/>
    </source>
</evidence>
<dbReference type="PANTHER" id="PTHR21528">
    <property type="entry name" value="DEHYDRODOLICHYL DIPHOSPHATE SYNTHASE COMPLEX SUBUNIT NUS1"/>
    <property type="match status" value="1"/>
</dbReference>
<dbReference type="AlphaFoldDB" id="A0A642UJD3"/>
<evidence type="ECO:0000256" key="1">
    <source>
        <dbReference type="ARBA" id="ARBA00001946"/>
    </source>
</evidence>
<comment type="pathway">
    <text evidence="3">Protein modification; protein glycosylation.</text>
</comment>
<keyword evidence="16" id="KW-1185">Reference proteome</keyword>
<protein>
    <recommendedName>
        <fullName evidence="5">ditrans,polycis-polyprenyl diphosphate synthase [(2E,6E)-farnesyldiphosphate specific]</fullName>
        <ecNumber evidence="5">2.5.1.87</ecNumber>
    </recommendedName>
</protein>
<dbReference type="PANTHER" id="PTHR21528:SF0">
    <property type="entry name" value="DEHYDRODOLICHYL DIPHOSPHATE SYNTHASE COMPLEX SUBUNIT NUS1"/>
    <property type="match status" value="1"/>
</dbReference>
<dbReference type="OrthoDB" id="19639at2759"/>
<dbReference type="EC" id="2.5.1.87" evidence="5"/>